<protein>
    <submittedName>
        <fullName evidence="4">ATP-binding cassette domain-containing protein</fullName>
    </submittedName>
</protein>
<proteinExistence type="predicted"/>
<dbReference type="Gene3D" id="3.40.50.300">
    <property type="entry name" value="P-loop containing nucleotide triphosphate hydrolases"/>
    <property type="match status" value="1"/>
</dbReference>
<organism evidence="4 5">
    <name type="scientific">Gimibacter soli</name>
    <dbReference type="NCBI Taxonomy" id="3024400"/>
    <lineage>
        <taxon>Bacteria</taxon>
        <taxon>Pseudomonadati</taxon>
        <taxon>Pseudomonadota</taxon>
        <taxon>Alphaproteobacteria</taxon>
        <taxon>Kordiimonadales</taxon>
        <taxon>Temperatibacteraceae</taxon>
        <taxon>Gimibacter</taxon>
    </lineage>
</organism>
<dbReference type="AlphaFoldDB" id="A0AAF0BJI7"/>
<dbReference type="PANTHER" id="PTHR43514">
    <property type="entry name" value="ABC TRANSPORTER I FAMILY MEMBER 10"/>
    <property type="match status" value="1"/>
</dbReference>
<dbReference type="RefSeq" id="WP_289502671.1">
    <property type="nucleotide sequence ID" value="NZ_CP116805.1"/>
</dbReference>
<keyword evidence="1" id="KW-0547">Nucleotide-binding</keyword>
<dbReference type="SUPFAM" id="SSF52540">
    <property type="entry name" value="P-loop containing nucleoside triphosphate hydrolases"/>
    <property type="match status" value="1"/>
</dbReference>
<dbReference type="InterPro" id="IPR003439">
    <property type="entry name" value="ABC_transporter-like_ATP-bd"/>
</dbReference>
<evidence type="ECO:0000256" key="2">
    <source>
        <dbReference type="ARBA" id="ARBA00022840"/>
    </source>
</evidence>
<dbReference type="KEGG" id="gso:PH603_11495"/>
<feature type="domain" description="ABC transporter" evidence="3">
    <location>
        <begin position="1"/>
        <end position="226"/>
    </location>
</feature>
<evidence type="ECO:0000313" key="4">
    <source>
        <dbReference type="EMBL" id="WCL53159.1"/>
    </source>
</evidence>
<sequence length="226" mass="23886">MSGHRLTADLAWHTGSAEGSARFTLSDGITALVGRSGSGKTTLARVLAGLHPATRGNISLDGSMLYDGQTGVSLAAGKRGIGLVPQGSSLFPHLTVAANIDFARAPRPAWRDDLIDRLGLAGLMDRRPHQLSGGEGRRVAIARALMANPRLLILDEPTTGLDPARRRNMLEAVGYVASLTKTPVLLISHEREDIQTTATHALLMEDQHLVAAGAVPDVIARMDATP</sequence>
<dbReference type="Pfam" id="PF00005">
    <property type="entry name" value="ABC_tran"/>
    <property type="match status" value="1"/>
</dbReference>
<dbReference type="EMBL" id="CP116805">
    <property type="protein sequence ID" value="WCL53159.1"/>
    <property type="molecule type" value="Genomic_DNA"/>
</dbReference>
<evidence type="ECO:0000256" key="1">
    <source>
        <dbReference type="ARBA" id="ARBA00022741"/>
    </source>
</evidence>
<dbReference type="Proteomes" id="UP001217500">
    <property type="component" value="Chromosome"/>
</dbReference>
<evidence type="ECO:0000313" key="5">
    <source>
        <dbReference type="Proteomes" id="UP001217500"/>
    </source>
</evidence>
<dbReference type="PROSITE" id="PS50893">
    <property type="entry name" value="ABC_TRANSPORTER_2"/>
    <property type="match status" value="1"/>
</dbReference>
<evidence type="ECO:0000259" key="3">
    <source>
        <dbReference type="PROSITE" id="PS50893"/>
    </source>
</evidence>
<dbReference type="GO" id="GO:0005524">
    <property type="term" value="F:ATP binding"/>
    <property type="evidence" value="ECO:0007669"/>
    <property type="project" value="UniProtKB-KW"/>
</dbReference>
<reference evidence="4" key="1">
    <citation type="submission" date="2023-01" db="EMBL/GenBank/DDBJ databases">
        <title>The genome sequence of Kordiimonadaceae bacterium 6D33.</title>
        <authorList>
            <person name="Liu Y."/>
        </authorList>
    </citation>
    <scope>NUCLEOTIDE SEQUENCE</scope>
    <source>
        <strain evidence="4">6D33</strain>
    </source>
</reference>
<dbReference type="InterPro" id="IPR003593">
    <property type="entry name" value="AAA+_ATPase"/>
</dbReference>
<dbReference type="PANTHER" id="PTHR43514:SF4">
    <property type="entry name" value="ABC TRANSPORTER I FAMILY MEMBER 10"/>
    <property type="match status" value="1"/>
</dbReference>
<name>A0AAF0BJI7_9PROT</name>
<keyword evidence="5" id="KW-1185">Reference proteome</keyword>
<dbReference type="GO" id="GO:0016887">
    <property type="term" value="F:ATP hydrolysis activity"/>
    <property type="evidence" value="ECO:0007669"/>
    <property type="project" value="InterPro"/>
</dbReference>
<accession>A0AAF0BJI7</accession>
<gene>
    <name evidence="4" type="ORF">PH603_11495</name>
</gene>
<dbReference type="InterPro" id="IPR050334">
    <property type="entry name" value="Molybdenum_import_ModC"/>
</dbReference>
<dbReference type="InterPro" id="IPR027417">
    <property type="entry name" value="P-loop_NTPase"/>
</dbReference>
<keyword evidence="2 4" id="KW-0067">ATP-binding</keyword>
<dbReference type="SMART" id="SM00382">
    <property type="entry name" value="AAA"/>
    <property type="match status" value="1"/>
</dbReference>